<accession>A0A3N4KK54</accession>
<sequence>IASLVLWKTISTGTSLISSTITLLDCLSTVTGNAYTLAKLQLPAVVVVPSLFPLISTSTGCSFARYALRRSYFGGKASREMNGKGKRMLDLSTDWGSFSLVSHGPIGFLATGVMSRLRNTPSIS</sequence>
<dbReference type="OrthoDB" id="5357499at2759"/>
<reference evidence="1 2" key="1">
    <citation type="journal article" date="2018" name="Nat. Ecol. Evol.">
        <title>Pezizomycetes genomes reveal the molecular basis of ectomycorrhizal truffle lifestyle.</title>
        <authorList>
            <person name="Murat C."/>
            <person name="Payen T."/>
            <person name="Noel B."/>
            <person name="Kuo A."/>
            <person name="Morin E."/>
            <person name="Chen J."/>
            <person name="Kohler A."/>
            <person name="Krizsan K."/>
            <person name="Balestrini R."/>
            <person name="Da Silva C."/>
            <person name="Montanini B."/>
            <person name="Hainaut M."/>
            <person name="Levati E."/>
            <person name="Barry K.W."/>
            <person name="Belfiori B."/>
            <person name="Cichocki N."/>
            <person name="Clum A."/>
            <person name="Dockter R.B."/>
            <person name="Fauchery L."/>
            <person name="Guy J."/>
            <person name="Iotti M."/>
            <person name="Le Tacon F."/>
            <person name="Lindquist E.A."/>
            <person name="Lipzen A."/>
            <person name="Malagnac F."/>
            <person name="Mello A."/>
            <person name="Molinier V."/>
            <person name="Miyauchi S."/>
            <person name="Poulain J."/>
            <person name="Riccioni C."/>
            <person name="Rubini A."/>
            <person name="Sitrit Y."/>
            <person name="Splivallo R."/>
            <person name="Traeger S."/>
            <person name="Wang M."/>
            <person name="Zifcakova L."/>
            <person name="Wipf D."/>
            <person name="Zambonelli A."/>
            <person name="Paolocci F."/>
            <person name="Nowrousian M."/>
            <person name="Ottonello S."/>
            <person name="Baldrian P."/>
            <person name="Spatafora J.W."/>
            <person name="Henrissat B."/>
            <person name="Nagy L.G."/>
            <person name="Aury J.M."/>
            <person name="Wincker P."/>
            <person name="Grigoriev I.V."/>
            <person name="Bonfante P."/>
            <person name="Martin F.M."/>
        </authorList>
    </citation>
    <scope>NUCLEOTIDE SEQUENCE [LARGE SCALE GENOMIC DNA]</scope>
    <source>
        <strain evidence="1 2">120613-1</strain>
    </source>
</reference>
<evidence type="ECO:0000313" key="1">
    <source>
        <dbReference type="EMBL" id="RPB06185.1"/>
    </source>
</evidence>
<gene>
    <name evidence="1" type="ORF">L873DRAFT_1660946</name>
</gene>
<dbReference type="AlphaFoldDB" id="A0A3N4KK54"/>
<organism evidence="1 2">
    <name type="scientific">Choiromyces venosus 120613-1</name>
    <dbReference type="NCBI Taxonomy" id="1336337"/>
    <lineage>
        <taxon>Eukaryota</taxon>
        <taxon>Fungi</taxon>
        <taxon>Dikarya</taxon>
        <taxon>Ascomycota</taxon>
        <taxon>Pezizomycotina</taxon>
        <taxon>Pezizomycetes</taxon>
        <taxon>Pezizales</taxon>
        <taxon>Tuberaceae</taxon>
        <taxon>Choiromyces</taxon>
    </lineage>
</organism>
<evidence type="ECO:0000313" key="2">
    <source>
        <dbReference type="Proteomes" id="UP000276215"/>
    </source>
</evidence>
<keyword evidence="2" id="KW-1185">Reference proteome</keyword>
<feature type="non-terminal residue" evidence="1">
    <location>
        <position position="1"/>
    </location>
</feature>
<proteinExistence type="predicted"/>
<dbReference type="EMBL" id="ML120351">
    <property type="protein sequence ID" value="RPB06185.1"/>
    <property type="molecule type" value="Genomic_DNA"/>
</dbReference>
<name>A0A3N4KK54_9PEZI</name>
<protein>
    <submittedName>
        <fullName evidence="1">Uncharacterized protein</fullName>
    </submittedName>
</protein>
<dbReference type="Proteomes" id="UP000276215">
    <property type="component" value="Unassembled WGS sequence"/>
</dbReference>